<dbReference type="PANTHER" id="PTHR34219:SF3">
    <property type="entry name" value="BLL7967 PROTEIN"/>
    <property type="match status" value="1"/>
</dbReference>
<dbReference type="InterPro" id="IPR005625">
    <property type="entry name" value="PepSY-ass_TM"/>
</dbReference>
<keyword evidence="1" id="KW-0472">Membrane</keyword>
<dbReference type="RefSeq" id="WP_169493245.1">
    <property type="nucleotide sequence ID" value="NZ_JABBGM010000003.1"/>
</dbReference>
<reference evidence="2 3" key="1">
    <citation type="submission" date="2020-04" db="EMBL/GenBank/DDBJ databases">
        <title>Novosphingobium sp. TW-4 isolated from soil.</title>
        <authorList>
            <person name="Dahal R.H."/>
            <person name="Chaudhary D.K."/>
        </authorList>
    </citation>
    <scope>NUCLEOTIDE SEQUENCE [LARGE SCALE GENOMIC DNA]</scope>
    <source>
        <strain evidence="2 3">TW-4</strain>
    </source>
</reference>
<feature type="transmembrane region" description="Helical" evidence="1">
    <location>
        <begin position="339"/>
        <end position="359"/>
    </location>
</feature>
<dbReference type="Proteomes" id="UP000583556">
    <property type="component" value="Unassembled WGS sequence"/>
</dbReference>
<feature type="transmembrane region" description="Helical" evidence="1">
    <location>
        <begin position="12"/>
        <end position="36"/>
    </location>
</feature>
<gene>
    <name evidence="2" type="ORF">HHL27_09990</name>
</gene>
<dbReference type="EMBL" id="JABBGM010000003">
    <property type="protein sequence ID" value="NML93995.1"/>
    <property type="molecule type" value="Genomic_DNA"/>
</dbReference>
<proteinExistence type="predicted"/>
<protein>
    <submittedName>
        <fullName evidence="2">PepSY domain-containing protein</fullName>
    </submittedName>
</protein>
<comment type="caution">
    <text evidence="2">The sequence shown here is derived from an EMBL/GenBank/DDBJ whole genome shotgun (WGS) entry which is preliminary data.</text>
</comment>
<keyword evidence="3" id="KW-1185">Reference proteome</keyword>
<keyword evidence="1" id="KW-1133">Transmembrane helix</keyword>
<organism evidence="2 3">
    <name type="scientific">Novosphingobium olei</name>
    <dbReference type="NCBI Taxonomy" id="2728851"/>
    <lineage>
        <taxon>Bacteria</taxon>
        <taxon>Pseudomonadati</taxon>
        <taxon>Pseudomonadota</taxon>
        <taxon>Alphaproteobacteria</taxon>
        <taxon>Sphingomonadales</taxon>
        <taxon>Sphingomonadaceae</taxon>
        <taxon>Novosphingobium</taxon>
    </lineage>
</organism>
<name>A0A7Y0G9G7_9SPHN</name>
<dbReference type="AlphaFoldDB" id="A0A7Y0G9G7"/>
<accession>A0A7Y0G9G7</accession>
<sequence>MQRVRLIVRAAHLWLGLSFGALFVVLGISGALLVFYQEIDAALHPEINVTASGVVPGWNSPVWDTSLATVRRQWPERNGAWRFEVTGKPGPIAARYQPPHGGHHGQRIMVWLAPDGSRVLREAAWGSYAMTWIYDLHMQLAAGPAWRDVVGWAGLIILVLLLTGLWAWWPRGSWRKALRYKRGASFVRTLRDIHKLAGLASLPLLLMLVVTGVMLALPDQSNAVLTQVTGPIDETPSPQSAVQTRPPLTISEALAIAHSKMPEGRLAWVEVPGQSDGPFMVRIQQPSDPSYRFPHSYVFIDQFSGAVVGLQDSLRASASTTVNNWLHPLHDASVGGLNFRLLIVCVGLVPALLFGTGLARWRLREAHVEQSLLPDVS</sequence>
<feature type="transmembrane region" description="Helical" evidence="1">
    <location>
        <begin position="149"/>
        <end position="169"/>
    </location>
</feature>
<evidence type="ECO:0000313" key="2">
    <source>
        <dbReference type="EMBL" id="NML93995.1"/>
    </source>
</evidence>
<evidence type="ECO:0000313" key="3">
    <source>
        <dbReference type="Proteomes" id="UP000583556"/>
    </source>
</evidence>
<evidence type="ECO:0000256" key="1">
    <source>
        <dbReference type="SAM" id="Phobius"/>
    </source>
</evidence>
<dbReference type="PANTHER" id="PTHR34219">
    <property type="entry name" value="IRON-REGULATED INNER MEMBRANE PROTEIN-RELATED"/>
    <property type="match status" value="1"/>
</dbReference>
<feature type="transmembrane region" description="Helical" evidence="1">
    <location>
        <begin position="196"/>
        <end position="217"/>
    </location>
</feature>
<keyword evidence="1" id="KW-0812">Transmembrane</keyword>
<dbReference type="Pfam" id="PF03929">
    <property type="entry name" value="PepSY_TM"/>
    <property type="match status" value="1"/>
</dbReference>